<dbReference type="EMBL" id="QNUE01000015">
    <property type="protein sequence ID" value="REC65315.1"/>
    <property type="molecule type" value="Genomic_DNA"/>
</dbReference>
<dbReference type="OrthoDB" id="849450at2"/>
<proteinExistence type="predicted"/>
<name>A0A3D9CHX3_9FLAO</name>
<dbReference type="RefSeq" id="WP_115962592.1">
    <property type="nucleotide sequence ID" value="NZ_CBCRVL010000014.1"/>
</dbReference>
<evidence type="ECO:0008006" key="3">
    <source>
        <dbReference type="Google" id="ProtNLM"/>
    </source>
</evidence>
<dbReference type="Proteomes" id="UP000256769">
    <property type="component" value="Unassembled WGS sequence"/>
</dbReference>
<keyword evidence="2" id="KW-1185">Reference proteome</keyword>
<evidence type="ECO:0000313" key="1">
    <source>
        <dbReference type="EMBL" id="REC65315.1"/>
    </source>
</evidence>
<sequence length="338" mass="39336">MKIAAFIITLLFPVIIFSQDLKANKKIKSDTDFEHLHSGMKAPVTLDNLSRTALLTNAKNDSIFSAEYEDKNNDLLYRFKIINGLLDEERLSGFYFKNIRDRRYAPRQAVNKLVEIKEGVFKLNGISTYFSHLGKLTNVRIYEAGFWIFTSEMSWKGSDTSALDKKHEEVIRKLLPSKLVEKNPLSKFTDNFVARAAFRDSLMLRSTLSSSFNKLKWTHDNIDKYERAAGLPGLYLEYQMAGLNGFIDYKTEQNPKPSNGAYETTNLIEFLTKLRNAGFMDEFLMESYYYLLIPPKDHSFDFEGYQKWKSENPIEYDVHQKYYVLVNTRKKTDLSKEE</sequence>
<reference evidence="1 2" key="1">
    <citation type="journal article" date="2007" name="Int. J. Syst. Evol. Microbiol.">
        <title>Chryseobacterium flavum sp. nov., isolated from polluted soil.</title>
        <authorList>
            <person name="Zhou Y."/>
            <person name="Dong J."/>
            <person name="Wang X."/>
            <person name="Huang X."/>
            <person name="Zhang K.Y."/>
            <person name="Zhang Y.Q."/>
            <person name="Guo Y.F."/>
            <person name="Lai R."/>
            <person name="Li W.J."/>
        </authorList>
    </citation>
    <scope>NUCLEOTIDE SEQUENCE [LARGE SCALE GENOMIC DNA]</scope>
    <source>
        <strain evidence="1 2">KCTC 12877</strain>
    </source>
</reference>
<accession>A0A3D9CHX3</accession>
<organism evidence="1 2">
    <name type="scientific">Chryseobacterium flavum</name>
    <dbReference type="NCBI Taxonomy" id="415851"/>
    <lineage>
        <taxon>Bacteria</taxon>
        <taxon>Pseudomonadati</taxon>
        <taxon>Bacteroidota</taxon>
        <taxon>Flavobacteriia</taxon>
        <taxon>Flavobacteriales</taxon>
        <taxon>Weeksellaceae</taxon>
        <taxon>Chryseobacterium group</taxon>
        <taxon>Chryseobacterium</taxon>
    </lineage>
</organism>
<comment type="caution">
    <text evidence="1">The sequence shown here is derived from an EMBL/GenBank/DDBJ whole genome shotgun (WGS) entry which is preliminary data.</text>
</comment>
<dbReference type="AlphaFoldDB" id="A0A3D9CHX3"/>
<evidence type="ECO:0000313" key="2">
    <source>
        <dbReference type="Proteomes" id="UP000256769"/>
    </source>
</evidence>
<protein>
    <recommendedName>
        <fullName evidence="3">YARHG domain-containing protein</fullName>
    </recommendedName>
</protein>
<gene>
    <name evidence="1" type="ORF">DRF59_16340</name>
</gene>